<comment type="subcellular location">
    <subcellularLocation>
        <location evidence="6">Cytoplasm</location>
    </subcellularLocation>
</comment>
<comment type="domain">
    <text evidence="6">The N-terminal region contains the highly conserved SGGXDS motif, predicted to be a P-loop motif involved in ATP binding.</text>
</comment>
<dbReference type="CDD" id="cd01992">
    <property type="entry name" value="TilS_N"/>
    <property type="match status" value="1"/>
</dbReference>
<keyword evidence="4 6" id="KW-0067">ATP-binding</keyword>
<dbReference type="Gene3D" id="3.40.50.620">
    <property type="entry name" value="HUPs"/>
    <property type="match status" value="1"/>
</dbReference>
<keyword evidence="1 6" id="KW-0436">Ligase</keyword>
<comment type="similarity">
    <text evidence="6">Belongs to the tRNA(Ile)-lysidine synthase family.</text>
</comment>
<dbReference type="AlphaFoldDB" id="A0A5C1QHZ1"/>
<dbReference type="Pfam" id="PF01171">
    <property type="entry name" value="ATP_bind_3"/>
    <property type="match status" value="1"/>
</dbReference>
<dbReference type="InterPro" id="IPR012795">
    <property type="entry name" value="tRNA_Ile_lys_synt_N"/>
</dbReference>
<evidence type="ECO:0000256" key="6">
    <source>
        <dbReference type="HAMAP-Rule" id="MF_01161"/>
    </source>
</evidence>
<dbReference type="PANTHER" id="PTHR43033:SF1">
    <property type="entry name" value="TRNA(ILE)-LYSIDINE SYNTHASE-RELATED"/>
    <property type="match status" value="1"/>
</dbReference>
<sequence>MKSIQKKVETQFYATLSSQLSQHKRPLRIVTAFSGGPDSTALLVLLQKFRTELNYTLEAAYVNHGIRPADELSQEELKVERLTSEMNIPLHQKNLMPGFLTSFALKKHTGVEAAARLYRYRFFDRIMQKSEVCSLTALGHNRNDQEETILMRLFSGGGLEGLKGIPEERENLIRPLIQIDRLSIMSYLESIQIAFVHDSSNFEKDYLRNKIRLDLMRQIGEIFPEGTSSLHRLREDTLSILNHYNSLIDEQCPWTSSGGRRICNFSDFKRLPLVSQRSLLLKNMNLIMHSRYSDNRIPRSFFNPLESLSDDKGMILKGHGIQFYKKQDRLILEQIERSNQWDHFFFNLNLDSPYRSDRFTLELKESCGISGGDKVLDLPQEVNTLIVRSPLSATELRPYTKKKQDSLTLLCSGRKVLCVIDADGEILYSWRENKKRLEIGRNTNHLCVIIIVRGDYAPGRK</sequence>
<dbReference type="SUPFAM" id="SSF52402">
    <property type="entry name" value="Adenine nucleotide alpha hydrolases-like"/>
    <property type="match status" value="1"/>
</dbReference>
<evidence type="ECO:0000256" key="2">
    <source>
        <dbReference type="ARBA" id="ARBA00022694"/>
    </source>
</evidence>
<evidence type="ECO:0000313" key="9">
    <source>
        <dbReference type="Proteomes" id="UP000324209"/>
    </source>
</evidence>
<comment type="catalytic activity">
    <reaction evidence="5 6">
        <text>cytidine(34) in tRNA(Ile2) + L-lysine + ATP = lysidine(34) in tRNA(Ile2) + AMP + diphosphate + H(+)</text>
        <dbReference type="Rhea" id="RHEA:43744"/>
        <dbReference type="Rhea" id="RHEA-COMP:10625"/>
        <dbReference type="Rhea" id="RHEA-COMP:10670"/>
        <dbReference type="ChEBI" id="CHEBI:15378"/>
        <dbReference type="ChEBI" id="CHEBI:30616"/>
        <dbReference type="ChEBI" id="CHEBI:32551"/>
        <dbReference type="ChEBI" id="CHEBI:33019"/>
        <dbReference type="ChEBI" id="CHEBI:82748"/>
        <dbReference type="ChEBI" id="CHEBI:83665"/>
        <dbReference type="ChEBI" id="CHEBI:456215"/>
        <dbReference type="EC" id="6.3.4.19"/>
    </reaction>
</comment>
<dbReference type="KEGG" id="ock:EXM22_07030"/>
<evidence type="ECO:0000256" key="4">
    <source>
        <dbReference type="ARBA" id="ARBA00022840"/>
    </source>
</evidence>
<keyword evidence="2 6" id="KW-0819">tRNA processing</keyword>
<dbReference type="HAMAP" id="MF_01161">
    <property type="entry name" value="tRNA_Ile_lys_synt"/>
    <property type="match status" value="1"/>
</dbReference>
<keyword evidence="3 6" id="KW-0547">Nucleotide-binding</keyword>
<dbReference type="GO" id="GO:0005524">
    <property type="term" value="F:ATP binding"/>
    <property type="evidence" value="ECO:0007669"/>
    <property type="project" value="UniProtKB-UniRule"/>
</dbReference>
<keyword evidence="6" id="KW-0963">Cytoplasm</keyword>
<dbReference type="NCBIfam" id="TIGR02432">
    <property type="entry name" value="lysidine_TilS_N"/>
    <property type="match status" value="1"/>
</dbReference>
<dbReference type="GO" id="GO:0032267">
    <property type="term" value="F:tRNA(Ile)-lysidine synthase activity"/>
    <property type="evidence" value="ECO:0007669"/>
    <property type="project" value="UniProtKB-EC"/>
</dbReference>
<name>A0A5C1QHZ1_9SPIO</name>
<reference evidence="8 9" key="1">
    <citation type="submission" date="2019-02" db="EMBL/GenBank/DDBJ databases">
        <title>Complete Genome Sequence and Methylome Analysis of free living Spirochaetas.</title>
        <authorList>
            <person name="Fomenkov A."/>
            <person name="Dubinina G."/>
            <person name="Leshcheva N."/>
            <person name="Mikheeva N."/>
            <person name="Grabovich M."/>
            <person name="Vincze T."/>
            <person name="Roberts R.J."/>
        </authorList>
    </citation>
    <scope>NUCLEOTIDE SEQUENCE [LARGE SCALE GENOMIC DNA]</scope>
    <source>
        <strain evidence="8 9">K2</strain>
    </source>
</reference>
<gene>
    <name evidence="6 8" type="primary">tilS</name>
    <name evidence="8" type="ORF">EXM22_07030</name>
</gene>
<evidence type="ECO:0000256" key="1">
    <source>
        <dbReference type="ARBA" id="ARBA00022598"/>
    </source>
</evidence>
<dbReference type="PANTHER" id="PTHR43033">
    <property type="entry name" value="TRNA(ILE)-LYSIDINE SYNTHASE-RELATED"/>
    <property type="match status" value="1"/>
</dbReference>
<dbReference type="GO" id="GO:0005737">
    <property type="term" value="C:cytoplasm"/>
    <property type="evidence" value="ECO:0007669"/>
    <property type="project" value="UniProtKB-SubCell"/>
</dbReference>
<dbReference type="InterPro" id="IPR011063">
    <property type="entry name" value="TilS/TtcA_N"/>
</dbReference>
<dbReference type="Proteomes" id="UP000324209">
    <property type="component" value="Chromosome"/>
</dbReference>
<dbReference type="InterPro" id="IPR014729">
    <property type="entry name" value="Rossmann-like_a/b/a_fold"/>
</dbReference>
<accession>A0A5C1QHZ1</accession>
<dbReference type="InterPro" id="IPR012094">
    <property type="entry name" value="tRNA_Ile_lys_synt"/>
</dbReference>
<keyword evidence="9" id="KW-1185">Reference proteome</keyword>
<dbReference type="GO" id="GO:0006400">
    <property type="term" value="P:tRNA modification"/>
    <property type="evidence" value="ECO:0007669"/>
    <property type="project" value="UniProtKB-UniRule"/>
</dbReference>
<evidence type="ECO:0000313" key="8">
    <source>
        <dbReference type="EMBL" id="QEN07753.1"/>
    </source>
</evidence>
<evidence type="ECO:0000256" key="3">
    <source>
        <dbReference type="ARBA" id="ARBA00022741"/>
    </source>
</evidence>
<dbReference type="OrthoDB" id="9807403at2"/>
<proteinExistence type="inferred from homology"/>
<dbReference type="EC" id="6.3.4.19" evidence="6"/>
<feature type="domain" description="tRNA(Ile)-lysidine/2-thiocytidine synthase N-terminal" evidence="7">
    <location>
        <begin position="29"/>
        <end position="212"/>
    </location>
</feature>
<dbReference type="EMBL" id="CP036150">
    <property type="protein sequence ID" value="QEN07753.1"/>
    <property type="molecule type" value="Genomic_DNA"/>
</dbReference>
<organism evidence="8 9">
    <name type="scientific">Oceanispirochaeta crateris</name>
    <dbReference type="NCBI Taxonomy" id="2518645"/>
    <lineage>
        <taxon>Bacteria</taxon>
        <taxon>Pseudomonadati</taxon>
        <taxon>Spirochaetota</taxon>
        <taxon>Spirochaetia</taxon>
        <taxon>Spirochaetales</taxon>
        <taxon>Spirochaetaceae</taxon>
        <taxon>Oceanispirochaeta</taxon>
    </lineage>
</organism>
<feature type="binding site" evidence="6">
    <location>
        <begin position="34"/>
        <end position="39"/>
    </location>
    <ligand>
        <name>ATP</name>
        <dbReference type="ChEBI" id="CHEBI:30616"/>
    </ligand>
</feature>
<evidence type="ECO:0000259" key="7">
    <source>
        <dbReference type="Pfam" id="PF01171"/>
    </source>
</evidence>
<dbReference type="RefSeq" id="WP_149485833.1">
    <property type="nucleotide sequence ID" value="NZ_CP036150.1"/>
</dbReference>
<protein>
    <recommendedName>
        <fullName evidence="6">tRNA(Ile)-lysidine synthase</fullName>
        <ecNumber evidence="6">6.3.4.19</ecNumber>
    </recommendedName>
    <alternativeName>
        <fullName evidence="6">tRNA(Ile)-2-lysyl-cytidine synthase</fullName>
    </alternativeName>
    <alternativeName>
        <fullName evidence="6">tRNA(Ile)-lysidine synthetase</fullName>
    </alternativeName>
</protein>
<comment type="function">
    <text evidence="6">Ligates lysine onto the cytidine present at position 34 of the AUA codon-specific tRNA(Ile) that contains the anticodon CAU, in an ATP-dependent manner. Cytidine is converted to lysidine, thus changing the amino acid specificity of the tRNA from methionine to isoleucine.</text>
</comment>
<evidence type="ECO:0000256" key="5">
    <source>
        <dbReference type="ARBA" id="ARBA00048539"/>
    </source>
</evidence>